<keyword evidence="3" id="KW-1003">Cell membrane</keyword>
<reference evidence="10" key="1">
    <citation type="submission" date="2022-10" db="EMBL/GenBank/DDBJ databases">
        <title>Hoeflea sp. J2-29, isolated from marine algae.</title>
        <authorList>
            <person name="Kristyanto S."/>
            <person name="Kim J.M."/>
            <person name="Jeon C.O."/>
        </authorList>
    </citation>
    <scope>NUCLEOTIDE SEQUENCE</scope>
    <source>
        <strain evidence="10">J2-29</strain>
    </source>
</reference>
<keyword evidence="4 9" id="KW-0812">Transmembrane</keyword>
<name>A0ABT3YLK1_9HYPH</name>
<keyword evidence="2" id="KW-0813">Transport</keyword>
<evidence type="ECO:0000256" key="9">
    <source>
        <dbReference type="SAM" id="Phobius"/>
    </source>
</evidence>
<comment type="subcellular location">
    <subcellularLocation>
        <location evidence="1">Cell membrane</location>
        <topology evidence="1">Multi-pass membrane protein</topology>
    </subcellularLocation>
</comment>
<feature type="transmembrane region" description="Helical" evidence="9">
    <location>
        <begin position="38"/>
        <end position="58"/>
    </location>
</feature>
<proteinExistence type="inferred from homology"/>
<evidence type="ECO:0000256" key="6">
    <source>
        <dbReference type="ARBA" id="ARBA00022989"/>
    </source>
</evidence>
<sequence length="294" mass="31715">MLTYVLSPVFNGLFSAMVIFLFATGLTLIFGILRVLNFAHGGFFMIGAYVAFSLVSLFGSTESMLSYLLVSVASGLVLGGIGLLVERFVFRPLQKVDEAYSLIATYALLLLTEGAVKAIWGVSFHSAAAPSALAGIYIVGDLFMPTYAIFIILLGIACYVFLEWVLQHTETGKLTQSIASDPWMAQMLGVNVPRFYTWIVVFGFFLAGIAGGLLLPNQTISPNLASTFVVQAFGVLIVGGMGNIRGTFLAAILLCVIDSFGSVYFSEVPGMFFYIAMVVMLLLRPEGLVRGARL</sequence>
<feature type="transmembrane region" description="Helical" evidence="9">
    <location>
        <begin position="195"/>
        <end position="214"/>
    </location>
</feature>
<dbReference type="CDD" id="cd06582">
    <property type="entry name" value="TM_PBP1_LivH_like"/>
    <property type="match status" value="1"/>
</dbReference>
<dbReference type="PANTHER" id="PTHR11795">
    <property type="entry name" value="BRANCHED-CHAIN AMINO ACID TRANSPORT SYSTEM PERMEASE PROTEIN LIVH"/>
    <property type="match status" value="1"/>
</dbReference>
<feature type="transmembrane region" description="Helical" evidence="9">
    <location>
        <begin position="64"/>
        <end position="85"/>
    </location>
</feature>
<evidence type="ECO:0000256" key="7">
    <source>
        <dbReference type="ARBA" id="ARBA00023136"/>
    </source>
</evidence>
<keyword evidence="7 9" id="KW-0472">Membrane</keyword>
<dbReference type="PANTHER" id="PTHR11795:SF442">
    <property type="entry name" value="ABC TRANSPORTER ATP-BINDING PROTEIN"/>
    <property type="match status" value="1"/>
</dbReference>
<keyword evidence="6 9" id="KW-1133">Transmembrane helix</keyword>
<keyword evidence="11" id="KW-1185">Reference proteome</keyword>
<comment type="similarity">
    <text evidence="8">Belongs to the binding-protein-dependent transport system permease family. LivHM subfamily.</text>
</comment>
<dbReference type="Pfam" id="PF02653">
    <property type="entry name" value="BPD_transp_2"/>
    <property type="match status" value="1"/>
</dbReference>
<keyword evidence="5" id="KW-0029">Amino-acid transport</keyword>
<evidence type="ECO:0000256" key="2">
    <source>
        <dbReference type="ARBA" id="ARBA00022448"/>
    </source>
</evidence>
<gene>
    <name evidence="10" type="ORF">OEG82_22730</name>
</gene>
<protein>
    <submittedName>
        <fullName evidence="10">Branched-chain amino acid ABC transporter permease</fullName>
    </submittedName>
</protein>
<dbReference type="InterPro" id="IPR001851">
    <property type="entry name" value="ABC_transp_permease"/>
</dbReference>
<feature type="transmembrane region" description="Helical" evidence="9">
    <location>
        <begin position="12"/>
        <end position="33"/>
    </location>
</feature>
<dbReference type="InterPro" id="IPR052157">
    <property type="entry name" value="BCAA_transport_permease"/>
</dbReference>
<feature type="transmembrane region" description="Helical" evidence="9">
    <location>
        <begin position="146"/>
        <end position="166"/>
    </location>
</feature>
<accession>A0ABT3YLK1</accession>
<evidence type="ECO:0000256" key="3">
    <source>
        <dbReference type="ARBA" id="ARBA00022475"/>
    </source>
</evidence>
<evidence type="ECO:0000256" key="8">
    <source>
        <dbReference type="ARBA" id="ARBA00037998"/>
    </source>
</evidence>
<dbReference type="RefSeq" id="WP_267614630.1">
    <property type="nucleotide sequence ID" value="NZ_JAOVZQ010000001.1"/>
</dbReference>
<evidence type="ECO:0000256" key="5">
    <source>
        <dbReference type="ARBA" id="ARBA00022970"/>
    </source>
</evidence>
<feature type="transmembrane region" description="Helical" evidence="9">
    <location>
        <begin position="271"/>
        <end position="289"/>
    </location>
</feature>
<comment type="caution">
    <text evidence="10">The sequence shown here is derived from an EMBL/GenBank/DDBJ whole genome shotgun (WGS) entry which is preliminary data.</text>
</comment>
<evidence type="ECO:0000313" key="11">
    <source>
        <dbReference type="Proteomes" id="UP001081283"/>
    </source>
</evidence>
<organism evidence="10 11">
    <name type="scientific">Hoeflea ulvae</name>
    <dbReference type="NCBI Taxonomy" id="2983764"/>
    <lineage>
        <taxon>Bacteria</taxon>
        <taxon>Pseudomonadati</taxon>
        <taxon>Pseudomonadota</taxon>
        <taxon>Alphaproteobacteria</taxon>
        <taxon>Hyphomicrobiales</taxon>
        <taxon>Rhizobiaceae</taxon>
        <taxon>Hoeflea</taxon>
    </lineage>
</organism>
<evidence type="ECO:0000256" key="4">
    <source>
        <dbReference type="ARBA" id="ARBA00022692"/>
    </source>
</evidence>
<evidence type="ECO:0000313" key="10">
    <source>
        <dbReference type="EMBL" id="MCY0096806.1"/>
    </source>
</evidence>
<dbReference type="Proteomes" id="UP001081283">
    <property type="component" value="Unassembled WGS sequence"/>
</dbReference>
<evidence type="ECO:0000256" key="1">
    <source>
        <dbReference type="ARBA" id="ARBA00004651"/>
    </source>
</evidence>
<dbReference type="EMBL" id="JAOVZQ010000001">
    <property type="protein sequence ID" value="MCY0096806.1"/>
    <property type="molecule type" value="Genomic_DNA"/>
</dbReference>